<dbReference type="NCBIfam" id="TIGR01402">
    <property type="entry name" value="fliQ"/>
    <property type="match status" value="1"/>
</dbReference>
<dbReference type="GO" id="GO:0005886">
    <property type="term" value="C:plasma membrane"/>
    <property type="evidence" value="ECO:0007669"/>
    <property type="project" value="UniProtKB-SubCell"/>
</dbReference>
<keyword evidence="6 9" id="KW-1133">Transmembrane helix</keyword>
<dbReference type="AlphaFoldDB" id="A0A127FAI5"/>
<dbReference type="Proteomes" id="UP000070250">
    <property type="component" value="Chromosome"/>
</dbReference>
<dbReference type="OrthoDB" id="9806440at2"/>
<dbReference type="PRINTS" id="PR00952">
    <property type="entry name" value="TYPE3IMQPROT"/>
</dbReference>
<dbReference type="PANTHER" id="PTHR34040">
    <property type="entry name" value="FLAGELLAR BIOSYNTHETIC PROTEIN FLIQ"/>
    <property type="match status" value="1"/>
</dbReference>
<evidence type="ECO:0000256" key="8">
    <source>
        <dbReference type="ARBA" id="ARBA00023143"/>
    </source>
</evidence>
<dbReference type="GO" id="GO:0009306">
    <property type="term" value="P:protein secretion"/>
    <property type="evidence" value="ECO:0007669"/>
    <property type="project" value="InterPro"/>
</dbReference>
<organism evidence="10 11">
    <name type="scientific">Steroidobacter denitrificans</name>
    <dbReference type="NCBI Taxonomy" id="465721"/>
    <lineage>
        <taxon>Bacteria</taxon>
        <taxon>Pseudomonadati</taxon>
        <taxon>Pseudomonadota</taxon>
        <taxon>Gammaproteobacteria</taxon>
        <taxon>Steroidobacterales</taxon>
        <taxon>Steroidobacteraceae</taxon>
        <taxon>Steroidobacter</taxon>
    </lineage>
</organism>
<keyword evidence="10" id="KW-0969">Cilium</keyword>
<comment type="similarity">
    <text evidence="2 9">Belongs to the FliQ/MopD/SpaQ family.</text>
</comment>
<evidence type="ECO:0000313" key="10">
    <source>
        <dbReference type="EMBL" id="AMN46608.1"/>
    </source>
</evidence>
<feature type="transmembrane region" description="Helical" evidence="9">
    <location>
        <begin position="51"/>
        <end position="70"/>
    </location>
</feature>
<proteinExistence type="inferred from homology"/>
<evidence type="ECO:0000313" key="11">
    <source>
        <dbReference type="Proteomes" id="UP000070250"/>
    </source>
</evidence>
<gene>
    <name evidence="9" type="primary">fliQ</name>
    <name evidence="10" type="ORF">ACG33_05750</name>
</gene>
<dbReference type="STRING" id="465721.ACG33_05750"/>
<dbReference type="KEGG" id="sdf:ACG33_05750"/>
<dbReference type="PIRSF" id="PIRSF004669">
    <property type="entry name" value="FliQ"/>
    <property type="match status" value="1"/>
</dbReference>
<evidence type="ECO:0000256" key="5">
    <source>
        <dbReference type="ARBA" id="ARBA00022692"/>
    </source>
</evidence>
<feature type="transmembrane region" description="Helical" evidence="9">
    <location>
        <begin position="16"/>
        <end position="39"/>
    </location>
</feature>
<dbReference type="PATRIC" id="fig|465721.4.peg.1225"/>
<protein>
    <recommendedName>
        <fullName evidence="3 9">Flagellar biosynthetic protein FliQ</fullName>
    </recommendedName>
</protein>
<keyword evidence="10" id="KW-0282">Flagellum</keyword>
<keyword evidence="7 9" id="KW-0472">Membrane</keyword>
<sequence>MTPELVMTIGQRALEITVLLAAPLLLTALGIGLLVGVFQAATQINEMTLSFIPKLIGMAVMMLVAGPWMLKLIVGYTRELFESIPGLIG</sequence>
<keyword evidence="11" id="KW-1185">Reference proteome</keyword>
<comment type="subcellular location">
    <subcellularLocation>
        <location evidence="1 9">Cell membrane</location>
        <topology evidence="1">Multi-pass membrane protein</topology>
    </subcellularLocation>
    <subcellularLocation>
        <location evidence="9">Bacterial flagellum basal body</location>
    </subcellularLocation>
</comment>
<name>A0A127FAI5_STEDE</name>
<comment type="function">
    <text evidence="9">Role in flagellar biosynthesis.</text>
</comment>
<evidence type="ECO:0000256" key="6">
    <source>
        <dbReference type="ARBA" id="ARBA00022989"/>
    </source>
</evidence>
<dbReference type="EMBL" id="CP011971">
    <property type="protein sequence ID" value="AMN46608.1"/>
    <property type="molecule type" value="Genomic_DNA"/>
</dbReference>
<dbReference type="GO" id="GO:0009425">
    <property type="term" value="C:bacterial-type flagellum basal body"/>
    <property type="evidence" value="ECO:0007669"/>
    <property type="project" value="UniProtKB-SubCell"/>
</dbReference>
<keyword evidence="10" id="KW-0966">Cell projection</keyword>
<dbReference type="Pfam" id="PF01313">
    <property type="entry name" value="Bac_export_3"/>
    <property type="match status" value="1"/>
</dbReference>
<keyword evidence="8 9" id="KW-0975">Bacterial flagellum</keyword>
<evidence type="ECO:0000256" key="2">
    <source>
        <dbReference type="ARBA" id="ARBA00006156"/>
    </source>
</evidence>
<accession>A0A127FAI5</accession>
<keyword evidence="4 9" id="KW-1003">Cell membrane</keyword>
<dbReference type="PANTHER" id="PTHR34040:SF2">
    <property type="entry name" value="FLAGELLAR BIOSYNTHETIC PROTEIN FLIQ"/>
    <property type="match status" value="1"/>
</dbReference>
<dbReference type="InterPro" id="IPR002191">
    <property type="entry name" value="Bac_export_3"/>
</dbReference>
<evidence type="ECO:0000256" key="3">
    <source>
        <dbReference type="ARBA" id="ARBA00021718"/>
    </source>
</evidence>
<evidence type="ECO:0000256" key="4">
    <source>
        <dbReference type="ARBA" id="ARBA00022475"/>
    </source>
</evidence>
<reference evidence="10 11" key="1">
    <citation type="submission" date="2015-06" db="EMBL/GenBank/DDBJ databases">
        <title>A Comprehensive Approach to Explore the Metabolic and Phylogenetic Diversity of Bacterial Steroid Degradation in the Environment: Testosterone as an Example.</title>
        <authorList>
            <person name="Yang F.-C."/>
            <person name="Chen Y.-L."/>
            <person name="Yu C.-P."/>
            <person name="Tang S.-L."/>
            <person name="Wang P.-H."/>
            <person name="Ismail W."/>
            <person name="Wang C.-H."/>
            <person name="Yang C.-Y."/>
            <person name="Chiang Y.-R."/>
        </authorList>
    </citation>
    <scope>NUCLEOTIDE SEQUENCE [LARGE SCALE GENOMIC DNA]</scope>
    <source>
        <strain evidence="10 11">DSM 18526</strain>
    </source>
</reference>
<evidence type="ECO:0000256" key="1">
    <source>
        <dbReference type="ARBA" id="ARBA00004651"/>
    </source>
</evidence>
<dbReference type="RefSeq" id="WP_066919471.1">
    <property type="nucleotide sequence ID" value="NZ_CP011971.1"/>
</dbReference>
<dbReference type="InterPro" id="IPR006305">
    <property type="entry name" value="FliQ"/>
</dbReference>
<keyword evidence="5 9" id="KW-0812">Transmembrane</keyword>
<evidence type="ECO:0000256" key="7">
    <source>
        <dbReference type="ARBA" id="ARBA00023136"/>
    </source>
</evidence>
<evidence type="ECO:0000256" key="9">
    <source>
        <dbReference type="RuleBase" id="RU364090"/>
    </source>
</evidence>
<dbReference type="GO" id="GO:0044780">
    <property type="term" value="P:bacterial-type flagellum assembly"/>
    <property type="evidence" value="ECO:0007669"/>
    <property type="project" value="InterPro"/>
</dbReference>